<sequence>MMADCSFIPVCDFYHDRLKGMPVTAEFMKMEYCYRQPDSCAIYIVRKDGAKAMPGNLMPYEANRLGDSD</sequence>
<dbReference type="AlphaFoldDB" id="A0A0F9HGX5"/>
<proteinExistence type="predicted"/>
<name>A0A0F9HGX5_9ZZZZ</name>
<accession>A0A0F9HGX5</accession>
<protein>
    <submittedName>
        <fullName evidence="1">Uncharacterized protein</fullName>
    </submittedName>
</protein>
<organism evidence="1">
    <name type="scientific">marine sediment metagenome</name>
    <dbReference type="NCBI Taxonomy" id="412755"/>
    <lineage>
        <taxon>unclassified sequences</taxon>
        <taxon>metagenomes</taxon>
        <taxon>ecological metagenomes</taxon>
    </lineage>
</organism>
<dbReference type="EMBL" id="LAZR01015155">
    <property type="protein sequence ID" value="KKM14402.1"/>
    <property type="molecule type" value="Genomic_DNA"/>
</dbReference>
<reference evidence="1" key="1">
    <citation type="journal article" date="2015" name="Nature">
        <title>Complex archaea that bridge the gap between prokaryotes and eukaryotes.</title>
        <authorList>
            <person name="Spang A."/>
            <person name="Saw J.H."/>
            <person name="Jorgensen S.L."/>
            <person name="Zaremba-Niedzwiedzka K."/>
            <person name="Martijn J."/>
            <person name="Lind A.E."/>
            <person name="van Eijk R."/>
            <person name="Schleper C."/>
            <person name="Guy L."/>
            <person name="Ettema T.J."/>
        </authorList>
    </citation>
    <scope>NUCLEOTIDE SEQUENCE</scope>
</reference>
<comment type="caution">
    <text evidence="1">The sequence shown here is derived from an EMBL/GenBank/DDBJ whole genome shotgun (WGS) entry which is preliminary data.</text>
</comment>
<gene>
    <name evidence="1" type="ORF">LCGC14_1706510</name>
</gene>
<evidence type="ECO:0000313" key="1">
    <source>
        <dbReference type="EMBL" id="KKM14402.1"/>
    </source>
</evidence>